<dbReference type="InterPro" id="IPR055557">
    <property type="entry name" value="DUF7133"/>
</dbReference>
<dbReference type="Gene3D" id="2.120.10.30">
    <property type="entry name" value="TolB, C-terminal domain"/>
    <property type="match status" value="1"/>
</dbReference>
<evidence type="ECO:0000256" key="4">
    <source>
        <dbReference type="PROSITE-ProRule" id="PRU00433"/>
    </source>
</evidence>
<dbReference type="SUPFAM" id="SSF46626">
    <property type="entry name" value="Cytochrome c"/>
    <property type="match status" value="1"/>
</dbReference>
<dbReference type="Gene3D" id="1.25.10.10">
    <property type="entry name" value="Leucine-rich Repeat Variant"/>
    <property type="match status" value="1"/>
</dbReference>
<dbReference type="InterPro" id="IPR011989">
    <property type="entry name" value="ARM-like"/>
</dbReference>
<keyword evidence="1 4" id="KW-0349">Heme</keyword>
<keyword evidence="7" id="KW-1185">Reference proteome</keyword>
<dbReference type="AlphaFoldDB" id="R7ZQ77"/>
<reference evidence="6 7" key="1">
    <citation type="submission" date="2013-02" db="EMBL/GenBank/DDBJ databases">
        <title>A novel strain isolated from Lonar lake, Maharashtra, India.</title>
        <authorList>
            <person name="Singh A."/>
        </authorList>
    </citation>
    <scope>NUCLEOTIDE SEQUENCE [LARGE SCALE GENOMIC DNA]</scope>
    <source>
        <strain evidence="6 7">AK24</strain>
    </source>
</reference>
<name>R7ZQ77_9BACT</name>
<evidence type="ECO:0000313" key="6">
    <source>
        <dbReference type="EMBL" id="EON76159.1"/>
    </source>
</evidence>
<dbReference type="GO" id="GO:0009055">
    <property type="term" value="F:electron transfer activity"/>
    <property type="evidence" value="ECO:0007669"/>
    <property type="project" value="InterPro"/>
</dbReference>
<accession>R7ZQ77</accession>
<dbReference type="GO" id="GO:0046872">
    <property type="term" value="F:metal ion binding"/>
    <property type="evidence" value="ECO:0007669"/>
    <property type="project" value="UniProtKB-KW"/>
</dbReference>
<dbReference type="InterPro" id="IPR011042">
    <property type="entry name" value="6-blade_b-propeller_TolB-like"/>
</dbReference>
<evidence type="ECO:0000256" key="2">
    <source>
        <dbReference type="ARBA" id="ARBA00022723"/>
    </source>
</evidence>
<sequence length="850" mass="94701">MRKTAFFGALFCILCLSAGWFFFVGTSETRGPSPALSPSNQLKTFRLHDGLEIRLVASEPLVQDPVHIQFDADGRLWVVEMRGFMPDIDGIGEQEPVGRINILEDLDGDGTMDTSTIYLDSLIMPRALALVKNGALVVENGTLWWTEDLDGDWKADVKTAIDPDYAGSHLPEHSANGLLRAMDNWYYNAKSTFRYRLTGDGWLRDSTEFRGQWGISQDNFGRLIYNYNWSQLHGDLVPPNLLQRNPYHQPTTGIDHGLTVERRIYPIRPNLAINRGYIPGILDEEGKLQEFTAACAPFFYRGTALPEAFYGNVFVCEPSGNLIKRNQVIEEGINLRAIDPNPGTEFLASTDERFRPVNLCSGPDGALYIADMYRGLVQHGAYISPYLKEITLSRNLVLPINRGRIWRIVPKGWKARAAEHLSAIPSDQLVNRLAHPDGWQRDMAQRLLVEREDTTVITHLWKMAHQQRDSWGSLHALWTLQGLHALHPDSLLTFLKEENPYLAATALRLITSEPGATPDLQAKVLEAIQPFKQTNPSVLTLQMCLSASWFSPDVSQKLLVDLISQHRDVPLFRDAVLSSLGKDTFGFFQALSIHPDWHTSDQDGEIFVEMVALSILRHKDPTESQKLTESLAQLLESGKWTARPLLAAISLLSRNPSLDPIPLLHAPTLISSESPLLSPEQSVAIEQLFTWPGHIPTPPRASVTSVLSDKDLALFTQGRSHYLSACAGCHGSDGAGVKRMGPPLAGSEWVIGDEKQLSLIVLHGMEGPIEVNGVLYDSPEILPSMPAHTRLDDGTLASILTYIRNEWGNQAGAIERRFVATARNVTQGRVLPWSAEELRNYINRESPPSP</sequence>
<evidence type="ECO:0000313" key="7">
    <source>
        <dbReference type="Proteomes" id="UP000013909"/>
    </source>
</evidence>
<dbReference type="PANTHER" id="PTHR33546">
    <property type="entry name" value="LARGE, MULTIFUNCTIONAL SECRETED PROTEIN-RELATED"/>
    <property type="match status" value="1"/>
</dbReference>
<dbReference type="InterPro" id="IPR036909">
    <property type="entry name" value="Cyt_c-like_dom_sf"/>
</dbReference>
<organism evidence="6 7">
    <name type="scientific">Lunatimonas lonarensis</name>
    <dbReference type="NCBI Taxonomy" id="1232681"/>
    <lineage>
        <taxon>Bacteria</taxon>
        <taxon>Pseudomonadati</taxon>
        <taxon>Bacteroidota</taxon>
        <taxon>Cytophagia</taxon>
        <taxon>Cytophagales</taxon>
        <taxon>Cyclobacteriaceae</taxon>
    </lineage>
</organism>
<dbReference type="Pfam" id="PF13442">
    <property type="entry name" value="Cytochrome_CBB3"/>
    <property type="match status" value="1"/>
</dbReference>
<evidence type="ECO:0000259" key="5">
    <source>
        <dbReference type="PROSITE" id="PS51007"/>
    </source>
</evidence>
<evidence type="ECO:0000256" key="3">
    <source>
        <dbReference type="ARBA" id="ARBA00023004"/>
    </source>
</evidence>
<dbReference type="EMBL" id="AQHR01000088">
    <property type="protein sequence ID" value="EON76159.1"/>
    <property type="molecule type" value="Genomic_DNA"/>
</dbReference>
<dbReference type="InterPro" id="IPR011041">
    <property type="entry name" value="Quinoprot_gluc/sorb_DH_b-prop"/>
</dbReference>
<dbReference type="SUPFAM" id="SSF50952">
    <property type="entry name" value="Soluble quinoprotein glucose dehydrogenase"/>
    <property type="match status" value="1"/>
</dbReference>
<protein>
    <recommendedName>
        <fullName evidence="5">Cytochrome c domain-containing protein</fullName>
    </recommendedName>
</protein>
<dbReference type="Gene3D" id="1.10.760.10">
    <property type="entry name" value="Cytochrome c-like domain"/>
    <property type="match status" value="1"/>
</dbReference>
<dbReference type="PATRIC" id="fig|1288963.3.peg.3280"/>
<comment type="caution">
    <text evidence="6">The sequence shown here is derived from an EMBL/GenBank/DDBJ whole genome shotgun (WGS) entry which is preliminary data.</text>
</comment>
<dbReference type="PROSITE" id="PS51007">
    <property type="entry name" value="CYTC"/>
    <property type="match status" value="1"/>
</dbReference>
<gene>
    <name evidence="6" type="ORF">ADIS_3287</name>
</gene>
<dbReference type="InterPro" id="IPR009056">
    <property type="entry name" value="Cyt_c-like_dom"/>
</dbReference>
<dbReference type="PANTHER" id="PTHR33546:SF1">
    <property type="entry name" value="LARGE, MULTIFUNCTIONAL SECRETED PROTEIN"/>
    <property type="match status" value="1"/>
</dbReference>
<evidence type="ECO:0000256" key="1">
    <source>
        <dbReference type="ARBA" id="ARBA00022617"/>
    </source>
</evidence>
<dbReference type="GO" id="GO:0020037">
    <property type="term" value="F:heme binding"/>
    <property type="evidence" value="ECO:0007669"/>
    <property type="project" value="InterPro"/>
</dbReference>
<keyword evidence="3 4" id="KW-0408">Iron</keyword>
<feature type="domain" description="Cytochrome c" evidence="5">
    <location>
        <begin position="713"/>
        <end position="807"/>
    </location>
</feature>
<dbReference type="Pfam" id="PF23500">
    <property type="entry name" value="DUF7133"/>
    <property type="match status" value="1"/>
</dbReference>
<proteinExistence type="predicted"/>
<keyword evidence="2 4" id="KW-0479">Metal-binding</keyword>
<dbReference type="STRING" id="1232681.ADIS_3287"/>
<dbReference type="Proteomes" id="UP000013909">
    <property type="component" value="Unassembled WGS sequence"/>
</dbReference>